<dbReference type="PANTHER" id="PTHR42747">
    <property type="entry name" value="NITRONATE MONOOXYGENASE-RELATED"/>
    <property type="match status" value="1"/>
</dbReference>
<organism evidence="12 13">
    <name type="scientific">Kaustia mangrovi</name>
    <dbReference type="NCBI Taxonomy" id="2593653"/>
    <lineage>
        <taxon>Bacteria</taxon>
        <taxon>Pseudomonadati</taxon>
        <taxon>Pseudomonadota</taxon>
        <taxon>Alphaproteobacteria</taxon>
        <taxon>Hyphomicrobiales</taxon>
        <taxon>Parvibaculaceae</taxon>
        <taxon>Kaustia</taxon>
    </lineage>
</organism>
<evidence type="ECO:0000256" key="3">
    <source>
        <dbReference type="ARBA" id="ARBA00022575"/>
    </source>
</evidence>
<dbReference type="CDD" id="cd04730">
    <property type="entry name" value="NPD_like"/>
    <property type="match status" value="1"/>
</dbReference>
<evidence type="ECO:0000313" key="13">
    <source>
        <dbReference type="Proteomes" id="UP000593594"/>
    </source>
</evidence>
<keyword evidence="13" id="KW-1185">Reference proteome</keyword>
<evidence type="ECO:0000256" key="5">
    <source>
        <dbReference type="ARBA" id="ARBA00022643"/>
    </source>
</evidence>
<evidence type="ECO:0000256" key="10">
    <source>
        <dbReference type="ARBA" id="ARBA00049401"/>
    </source>
</evidence>
<accession>A0A7S8C6Y0</accession>
<keyword evidence="8 12" id="KW-0503">Monooxygenase</keyword>
<dbReference type="FunFam" id="3.20.20.70:FF:000154">
    <property type="entry name" value="Probable nitronate monooxygenase"/>
    <property type="match status" value="1"/>
</dbReference>
<keyword evidence="3" id="KW-0216">Detoxification</keyword>
<evidence type="ECO:0000256" key="8">
    <source>
        <dbReference type="ARBA" id="ARBA00023033"/>
    </source>
</evidence>
<dbReference type="Pfam" id="PF03060">
    <property type="entry name" value="NMO"/>
    <property type="match status" value="1"/>
</dbReference>
<protein>
    <recommendedName>
        <fullName evidence="11">Nitronate monooxygenase</fullName>
    </recommendedName>
    <alternativeName>
        <fullName evidence="9">Propionate 3-nitronate monooxygenase</fullName>
    </alternativeName>
</protein>
<keyword evidence="7" id="KW-0560">Oxidoreductase</keyword>
<evidence type="ECO:0000256" key="7">
    <source>
        <dbReference type="ARBA" id="ARBA00023002"/>
    </source>
</evidence>
<dbReference type="InterPro" id="IPR004136">
    <property type="entry name" value="NMO"/>
</dbReference>
<dbReference type="Proteomes" id="UP000593594">
    <property type="component" value="Chromosome"/>
</dbReference>
<comment type="catalytic activity">
    <reaction evidence="10">
        <text>3 propionate 3-nitronate + 3 O2 + H2O = 3 3-oxopropanoate + 2 nitrate + nitrite + H2O2 + 3 H(+)</text>
        <dbReference type="Rhea" id="RHEA:57332"/>
        <dbReference type="ChEBI" id="CHEBI:15377"/>
        <dbReference type="ChEBI" id="CHEBI:15378"/>
        <dbReference type="ChEBI" id="CHEBI:15379"/>
        <dbReference type="ChEBI" id="CHEBI:16240"/>
        <dbReference type="ChEBI" id="CHEBI:16301"/>
        <dbReference type="ChEBI" id="CHEBI:17632"/>
        <dbReference type="ChEBI" id="CHEBI:33190"/>
        <dbReference type="ChEBI" id="CHEBI:136067"/>
    </reaction>
</comment>
<dbReference type="SUPFAM" id="SSF51412">
    <property type="entry name" value="Inosine monophosphate dehydrogenase (IMPDH)"/>
    <property type="match status" value="1"/>
</dbReference>
<evidence type="ECO:0000256" key="1">
    <source>
        <dbReference type="ARBA" id="ARBA00001917"/>
    </source>
</evidence>
<dbReference type="GO" id="GO:0018580">
    <property type="term" value="F:nitronate monooxygenase activity"/>
    <property type="evidence" value="ECO:0007669"/>
    <property type="project" value="InterPro"/>
</dbReference>
<sequence>MDSSASSAFLDRLGMSAPIIQAPMAGVSTPAMAAAVSNAGGLGSLGVGAMAPSAAAEAIGAFRERSSGPLNVNVFCHRPAVRDPEREAAWLDALRPAFDEIGAPVPAGLTEIYKSFVVDREMLRTIVAARPEVVSFHFGLPDEAAIKALREAGCCLMGTATTLDEAKALVRGGVQVVVAQGYEAGGHRGMFDPDARDDCLGTLALTRLLVRALDGPVVAAGGIMDGAGIGAALCLGAAAVQLGTAFVGCTESLADEHYRALLFGDAARHTVMTRAISGRPARCIANRFTAFERRHPTVGVPSYPVAYDAAKTLAAAARDKGEHGYGAHWAGQGVPLARSLPAGVLVRRLIEELAADAR</sequence>
<evidence type="ECO:0000256" key="11">
    <source>
        <dbReference type="ARBA" id="ARBA00067136"/>
    </source>
</evidence>
<evidence type="ECO:0000313" key="12">
    <source>
        <dbReference type="EMBL" id="QPC44545.1"/>
    </source>
</evidence>
<evidence type="ECO:0000256" key="2">
    <source>
        <dbReference type="ARBA" id="ARBA00009881"/>
    </source>
</evidence>
<keyword evidence="5" id="KW-0288">FMN</keyword>
<reference evidence="12 13" key="1">
    <citation type="submission" date="2020-06" db="EMBL/GenBank/DDBJ databases">
        <title>Genome sequence of 2 isolates from Red Sea Mangroves.</title>
        <authorList>
            <person name="Sefrji F."/>
            <person name="Michoud G."/>
            <person name="Merlino G."/>
            <person name="Daffonchio D."/>
        </authorList>
    </citation>
    <scope>NUCLEOTIDE SEQUENCE [LARGE SCALE GENOMIC DNA]</scope>
    <source>
        <strain evidence="12 13">R1DC25</strain>
    </source>
</reference>
<proteinExistence type="inferred from homology"/>
<keyword evidence="4" id="KW-0285">Flavoprotein</keyword>
<dbReference type="EMBL" id="CP058214">
    <property type="protein sequence ID" value="QPC44545.1"/>
    <property type="molecule type" value="Genomic_DNA"/>
</dbReference>
<evidence type="ECO:0000256" key="9">
    <source>
        <dbReference type="ARBA" id="ARBA00031155"/>
    </source>
</evidence>
<evidence type="ECO:0000256" key="6">
    <source>
        <dbReference type="ARBA" id="ARBA00022741"/>
    </source>
</evidence>
<name>A0A7S8C6Y0_9HYPH</name>
<evidence type="ECO:0000256" key="4">
    <source>
        <dbReference type="ARBA" id="ARBA00022630"/>
    </source>
</evidence>
<gene>
    <name evidence="12" type="ORF">HW532_18690</name>
</gene>
<dbReference type="GO" id="GO:0000166">
    <property type="term" value="F:nucleotide binding"/>
    <property type="evidence" value="ECO:0007669"/>
    <property type="project" value="UniProtKB-KW"/>
</dbReference>
<dbReference type="RefSeq" id="WP_213161918.1">
    <property type="nucleotide sequence ID" value="NZ_CP058214.1"/>
</dbReference>
<dbReference type="KEGG" id="kmn:HW532_18690"/>
<dbReference type="AlphaFoldDB" id="A0A7S8C6Y0"/>
<comment type="similarity">
    <text evidence="2">Belongs to the nitronate monooxygenase family. NMO class I subfamily.</text>
</comment>
<comment type="cofactor">
    <cofactor evidence="1">
        <name>FMN</name>
        <dbReference type="ChEBI" id="CHEBI:58210"/>
    </cofactor>
</comment>
<dbReference type="InterPro" id="IPR013785">
    <property type="entry name" value="Aldolase_TIM"/>
</dbReference>
<dbReference type="PANTHER" id="PTHR42747:SF3">
    <property type="entry name" value="NITRONATE MONOOXYGENASE-RELATED"/>
    <property type="match status" value="1"/>
</dbReference>
<dbReference type="GO" id="GO:0009636">
    <property type="term" value="P:response to toxic substance"/>
    <property type="evidence" value="ECO:0007669"/>
    <property type="project" value="UniProtKB-KW"/>
</dbReference>
<dbReference type="Gene3D" id="3.20.20.70">
    <property type="entry name" value="Aldolase class I"/>
    <property type="match status" value="1"/>
</dbReference>
<keyword evidence="6" id="KW-0547">Nucleotide-binding</keyword>